<dbReference type="WBParaSite" id="PS1159_v2.g6626.t1">
    <property type="protein sequence ID" value="PS1159_v2.g6626.t1"/>
    <property type="gene ID" value="PS1159_v2.g6626"/>
</dbReference>
<dbReference type="Proteomes" id="UP000887580">
    <property type="component" value="Unplaced"/>
</dbReference>
<proteinExistence type="predicted"/>
<evidence type="ECO:0000313" key="1">
    <source>
        <dbReference type="Proteomes" id="UP000887580"/>
    </source>
</evidence>
<name>A0AC35GME6_9BILA</name>
<organism evidence="1 2">
    <name type="scientific">Panagrolaimus sp. PS1159</name>
    <dbReference type="NCBI Taxonomy" id="55785"/>
    <lineage>
        <taxon>Eukaryota</taxon>
        <taxon>Metazoa</taxon>
        <taxon>Ecdysozoa</taxon>
        <taxon>Nematoda</taxon>
        <taxon>Chromadorea</taxon>
        <taxon>Rhabditida</taxon>
        <taxon>Tylenchina</taxon>
        <taxon>Panagrolaimomorpha</taxon>
        <taxon>Panagrolaimoidea</taxon>
        <taxon>Panagrolaimidae</taxon>
        <taxon>Panagrolaimus</taxon>
    </lineage>
</organism>
<sequence length="156" mass="17326">RNRSDGNDILGIYVEALHNGENLAIHPASSETDTMFLELELIDGSTRSKRTPNICQTGTNETKCCLYDLMIDFEKVGWEFVIAPKRYNAYICSGECSSGQMSSTARGSIAQHAKVDFFQCCHPKDYAGITIVYVTNDDQIWIKEVPGMIARKCGCA</sequence>
<evidence type="ECO:0000313" key="2">
    <source>
        <dbReference type="WBParaSite" id="PS1159_v2.g6626.t1"/>
    </source>
</evidence>
<protein>
    <submittedName>
        <fullName evidence="2">TGF-beta family profile domain-containing protein</fullName>
    </submittedName>
</protein>
<reference evidence="2" key="1">
    <citation type="submission" date="2022-11" db="UniProtKB">
        <authorList>
            <consortium name="WormBaseParasite"/>
        </authorList>
    </citation>
    <scope>IDENTIFICATION</scope>
</reference>
<accession>A0AC35GME6</accession>